<dbReference type="Proteomes" id="UP000242146">
    <property type="component" value="Unassembled WGS sequence"/>
</dbReference>
<proteinExistence type="predicted"/>
<evidence type="ECO:0000313" key="1">
    <source>
        <dbReference type="EMBL" id="ORX44246.1"/>
    </source>
</evidence>
<dbReference type="STRING" id="101127.A0A1X2G3Y6"/>
<accession>A0A1X2G3Y6</accession>
<dbReference type="EMBL" id="MCGT01000049">
    <property type="protein sequence ID" value="ORX44246.1"/>
    <property type="molecule type" value="Genomic_DNA"/>
</dbReference>
<dbReference type="AlphaFoldDB" id="A0A1X2G3Y6"/>
<feature type="non-terminal residue" evidence="1">
    <location>
        <position position="145"/>
    </location>
</feature>
<feature type="non-terminal residue" evidence="1">
    <location>
        <position position="1"/>
    </location>
</feature>
<sequence length="145" mass="16787">AAILGFVHPSRPPMMRNRVIKIALRSRRHTAPIPGDWHLKTRSTYSLSPFFELVRSWGDLNTMSLETLQRKAIFLITIATFWRPTSDIGRLQYRVLRLRLTLGPMITLKGLDILSREPKEARYKVSNLGMTSLKNLDPVKTLWIF</sequence>
<gene>
    <name evidence="1" type="ORF">DM01DRAFT_1274679</name>
</gene>
<dbReference type="OrthoDB" id="2287509at2759"/>
<reference evidence="1 2" key="1">
    <citation type="submission" date="2016-07" db="EMBL/GenBank/DDBJ databases">
        <title>Pervasive Adenine N6-methylation of Active Genes in Fungi.</title>
        <authorList>
            <consortium name="DOE Joint Genome Institute"/>
            <person name="Mondo S.J."/>
            <person name="Dannebaum R.O."/>
            <person name="Kuo R.C."/>
            <person name="Labutti K."/>
            <person name="Haridas S."/>
            <person name="Kuo A."/>
            <person name="Salamov A."/>
            <person name="Ahrendt S.R."/>
            <person name="Lipzen A."/>
            <person name="Sullivan W."/>
            <person name="Andreopoulos W.B."/>
            <person name="Clum A."/>
            <person name="Lindquist E."/>
            <person name="Daum C."/>
            <person name="Ramamoorthy G.K."/>
            <person name="Gryganskyi A."/>
            <person name="Culley D."/>
            <person name="Magnuson J.K."/>
            <person name="James T.Y."/>
            <person name="O'Malley M.A."/>
            <person name="Stajich J.E."/>
            <person name="Spatafora J.W."/>
            <person name="Visel A."/>
            <person name="Grigoriev I.V."/>
        </authorList>
    </citation>
    <scope>NUCLEOTIDE SEQUENCE [LARGE SCALE GENOMIC DNA]</scope>
    <source>
        <strain evidence="1 2">NRRL 3301</strain>
    </source>
</reference>
<organism evidence="1 2">
    <name type="scientific">Hesseltinella vesiculosa</name>
    <dbReference type="NCBI Taxonomy" id="101127"/>
    <lineage>
        <taxon>Eukaryota</taxon>
        <taxon>Fungi</taxon>
        <taxon>Fungi incertae sedis</taxon>
        <taxon>Mucoromycota</taxon>
        <taxon>Mucoromycotina</taxon>
        <taxon>Mucoromycetes</taxon>
        <taxon>Mucorales</taxon>
        <taxon>Cunninghamellaceae</taxon>
        <taxon>Hesseltinella</taxon>
    </lineage>
</organism>
<evidence type="ECO:0000313" key="2">
    <source>
        <dbReference type="Proteomes" id="UP000242146"/>
    </source>
</evidence>
<keyword evidence="2" id="KW-1185">Reference proteome</keyword>
<protein>
    <submittedName>
        <fullName evidence="1">Uncharacterized protein</fullName>
    </submittedName>
</protein>
<name>A0A1X2G3Y6_9FUNG</name>
<comment type="caution">
    <text evidence="1">The sequence shown here is derived from an EMBL/GenBank/DDBJ whole genome shotgun (WGS) entry which is preliminary data.</text>
</comment>